<evidence type="ECO:0000313" key="3">
    <source>
        <dbReference type="Proteomes" id="UP000179642"/>
    </source>
</evidence>
<feature type="region of interest" description="Disordered" evidence="1">
    <location>
        <begin position="55"/>
        <end position="120"/>
    </location>
</feature>
<evidence type="ECO:0000313" key="2">
    <source>
        <dbReference type="EMBL" id="OIK02153.1"/>
    </source>
</evidence>
<dbReference type="EMBL" id="MLYO01000041">
    <property type="protein sequence ID" value="OIK02153.1"/>
    <property type="molecule type" value="Genomic_DNA"/>
</dbReference>
<feature type="compositionally biased region" description="Low complexity" evidence="1">
    <location>
        <begin position="102"/>
        <end position="120"/>
    </location>
</feature>
<evidence type="ECO:0000256" key="1">
    <source>
        <dbReference type="SAM" id="MobiDB-lite"/>
    </source>
</evidence>
<proteinExistence type="predicted"/>
<dbReference type="AlphaFoldDB" id="A0A1S2Q8U3"/>
<sequence>MGNVVYDYQGGYTAGNSGGTFQRDVADNAFIAGPVTGAPSNAYDQMAHQQVWNSGNIRDRGADGRLGGTAPGVGAGATARSTPGRPPAHRRAPPRAAHETPTRTTSPRSATRPGTRSTPW</sequence>
<feature type="compositionally biased region" description="Gly residues" evidence="1">
    <location>
        <begin position="64"/>
        <end position="75"/>
    </location>
</feature>
<reference evidence="2 3" key="1">
    <citation type="submission" date="2016-10" db="EMBL/GenBank/DDBJ databases">
        <title>Genome sequence of Streptomyces sp. MUSC 1.</title>
        <authorList>
            <person name="Lee L.-H."/>
            <person name="Ser H.-L."/>
            <person name="Law J.W.-F."/>
        </authorList>
    </citation>
    <scope>NUCLEOTIDE SEQUENCE [LARGE SCALE GENOMIC DNA]</scope>
    <source>
        <strain evidence="2 3">MUSC 1</strain>
    </source>
</reference>
<protein>
    <submittedName>
        <fullName evidence="2">Uncharacterized protein</fullName>
    </submittedName>
</protein>
<keyword evidence="3" id="KW-1185">Reference proteome</keyword>
<dbReference type="Proteomes" id="UP000179642">
    <property type="component" value="Unassembled WGS sequence"/>
</dbReference>
<accession>A0A1S2Q8U3</accession>
<comment type="caution">
    <text evidence="2">The sequence shown here is derived from an EMBL/GenBank/DDBJ whole genome shotgun (WGS) entry which is preliminary data.</text>
</comment>
<gene>
    <name evidence="2" type="ORF">BIV23_25210</name>
</gene>
<name>A0A1S2Q8U3_9ACTN</name>
<organism evidence="2 3">
    <name type="scientific">Streptomyces monashensis</name>
    <dbReference type="NCBI Taxonomy" id="1678012"/>
    <lineage>
        <taxon>Bacteria</taxon>
        <taxon>Bacillati</taxon>
        <taxon>Actinomycetota</taxon>
        <taxon>Actinomycetes</taxon>
        <taxon>Kitasatosporales</taxon>
        <taxon>Streptomycetaceae</taxon>
        <taxon>Streptomyces</taxon>
    </lineage>
</organism>